<gene>
    <name evidence="7" type="ORF">BDW59DRAFT_173571</name>
</gene>
<dbReference type="PANTHER" id="PTHR47356:SF2">
    <property type="entry name" value="FAD-BINDING DOMAIN-CONTAINING PROTEIN-RELATED"/>
    <property type="match status" value="1"/>
</dbReference>
<organism evidence="7 8">
    <name type="scientific">Aspergillus cavernicola</name>
    <dbReference type="NCBI Taxonomy" id="176166"/>
    <lineage>
        <taxon>Eukaryota</taxon>
        <taxon>Fungi</taxon>
        <taxon>Dikarya</taxon>
        <taxon>Ascomycota</taxon>
        <taxon>Pezizomycotina</taxon>
        <taxon>Eurotiomycetes</taxon>
        <taxon>Eurotiomycetidae</taxon>
        <taxon>Eurotiales</taxon>
        <taxon>Aspergillaceae</taxon>
        <taxon>Aspergillus</taxon>
        <taxon>Aspergillus subgen. Nidulantes</taxon>
    </lineage>
</organism>
<evidence type="ECO:0000313" key="8">
    <source>
        <dbReference type="Proteomes" id="UP001610335"/>
    </source>
</evidence>
<dbReference type="SUPFAM" id="SSF51905">
    <property type="entry name" value="FAD/NAD(P)-binding domain"/>
    <property type="match status" value="1"/>
</dbReference>
<comment type="caution">
    <text evidence="7">The sequence shown here is derived from an EMBL/GenBank/DDBJ whole genome shotgun (WGS) entry which is preliminary data.</text>
</comment>
<sequence>MARQPQYIQRVLIIVGGSIAGLTLSHCLNAAGIDNIVLEKHAEITSQVGASIGVLPNGAHILDQLGVFSKIGKLIEPLTSAHIAYPDGFILTSDYPVVVKERFGRAMVFLSRQELIQVLHSSFEDASHVHVNQRVAKVQQGKDRIRGNLVGGADSVHSKVRSEMWPPVDDSLPAYRLLGLTVEFSCIFGMSSAVTGLEVGEQVSCLYDGFTIMTYQGLGGRVYWLVVEKLDRKYIYPPLPRFSQQDAIDGCERHGGIWLRNTVHFRDVWANRETFAMTPLEEGLLRPWHSRRIVCVGDSIHKPTGQEVDGLLQSLQRKHSKRATHVCTMSAITARLHTRQGLFYSLIGRCLPAYFPTLPAELISVVVEGGNYLPLPDRQGTGWVIISKSTAVGLVLLMAMVGAVMFVTIVLSFLVSGTAANPNQLHCFLTVLRVRGLTSGYETWSH</sequence>
<comment type="similarity">
    <text evidence="1">Belongs to the paxM FAD-dependent monooxygenase family.</text>
</comment>
<evidence type="ECO:0000256" key="3">
    <source>
        <dbReference type="ARBA" id="ARBA00022827"/>
    </source>
</evidence>
<dbReference type="InterPro" id="IPR050562">
    <property type="entry name" value="FAD_mOase_fung"/>
</dbReference>
<dbReference type="InterPro" id="IPR036188">
    <property type="entry name" value="FAD/NAD-bd_sf"/>
</dbReference>
<reference evidence="7 8" key="1">
    <citation type="submission" date="2024-07" db="EMBL/GenBank/DDBJ databases">
        <title>Section-level genome sequencing and comparative genomics of Aspergillus sections Usti and Cavernicolus.</title>
        <authorList>
            <consortium name="Lawrence Berkeley National Laboratory"/>
            <person name="Nybo J.L."/>
            <person name="Vesth T.C."/>
            <person name="Theobald S."/>
            <person name="Frisvad J.C."/>
            <person name="Larsen T.O."/>
            <person name="Kjaerboelling I."/>
            <person name="Rothschild-Mancinelli K."/>
            <person name="Lyhne E.K."/>
            <person name="Kogle M.E."/>
            <person name="Barry K."/>
            <person name="Clum A."/>
            <person name="Na H."/>
            <person name="Ledsgaard L."/>
            <person name="Lin J."/>
            <person name="Lipzen A."/>
            <person name="Kuo A."/>
            <person name="Riley R."/>
            <person name="Mondo S."/>
            <person name="LaButti K."/>
            <person name="Haridas S."/>
            <person name="Pangalinan J."/>
            <person name="Salamov A.A."/>
            <person name="Simmons B.A."/>
            <person name="Magnuson J.K."/>
            <person name="Chen J."/>
            <person name="Drula E."/>
            <person name="Henrissat B."/>
            <person name="Wiebenga A."/>
            <person name="Lubbers R.J."/>
            <person name="Gomes A.C."/>
            <person name="Makela M.R."/>
            <person name="Stajich J."/>
            <person name="Grigoriev I.V."/>
            <person name="Mortensen U.H."/>
            <person name="De vries R.P."/>
            <person name="Baker S.E."/>
            <person name="Andersen M.R."/>
        </authorList>
    </citation>
    <scope>NUCLEOTIDE SEQUENCE [LARGE SCALE GENOMIC DNA]</scope>
    <source>
        <strain evidence="7 8">CBS 600.67</strain>
    </source>
</reference>
<dbReference type="Gene3D" id="3.50.50.60">
    <property type="entry name" value="FAD/NAD(P)-binding domain"/>
    <property type="match status" value="1"/>
</dbReference>
<keyword evidence="5" id="KW-0472">Membrane</keyword>
<proteinExistence type="inferred from homology"/>
<evidence type="ECO:0000313" key="7">
    <source>
        <dbReference type="EMBL" id="KAL2823237.1"/>
    </source>
</evidence>
<dbReference type="Proteomes" id="UP001610335">
    <property type="component" value="Unassembled WGS sequence"/>
</dbReference>
<feature type="domain" description="FAD-binding" evidence="6">
    <location>
        <begin position="11"/>
        <end position="163"/>
    </location>
</feature>
<dbReference type="InterPro" id="IPR002938">
    <property type="entry name" value="FAD-bd"/>
</dbReference>
<evidence type="ECO:0000256" key="1">
    <source>
        <dbReference type="ARBA" id="ARBA00007992"/>
    </source>
</evidence>
<keyword evidence="4" id="KW-0560">Oxidoreductase</keyword>
<name>A0ABR4I648_9EURO</name>
<evidence type="ECO:0000256" key="4">
    <source>
        <dbReference type="ARBA" id="ARBA00023002"/>
    </source>
</evidence>
<dbReference type="Pfam" id="PF01494">
    <property type="entry name" value="FAD_binding_3"/>
    <property type="match status" value="1"/>
</dbReference>
<keyword evidence="5" id="KW-1133">Transmembrane helix</keyword>
<accession>A0ABR4I648</accession>
<evidence type="ECO:0000259" key="6">
    <source>
        <dbReference type="Pfam" id="PF01494"/>
    </source>
</evidence>
<keyword evidence="3" id="KW-0274">FAD</keyword>
<evidence type="ECO:0000256" key="2">
    <source>
        <dbReference type="ARBA" id="ARBA00022630"/>
    </source>
</evidence>
<keyword evidence="2" id="KW-0285">Flavoprotein</keyword>
<keyword evidence="5" id="KW-0812">Transmembrane</keyword>
<protein>
    <recommendedName>
        <fullName evidence="6">FAD-binding domain-containing protein</fullName>
    </recommendedName>
</protein>
<keyword evidence="8" id="KW-1185">Reference proteome</keyword>
<feature type="transmembrane region" description="Helical" evidence="5">
    <location>
        <begin position="391"/>
        <end position="415"/>
    </location>
</feature>
<dbReference type="PRINTS" id="PR00420">
    <property type="entry name" value="RNGMNOXGNASE"/>
</dbReference>
<evidence type="ECO:0000256" key="5">
    <source>
        <dbReference type="SAM" id="Phobius"/>
    </source>
</evidence>
<dbReference type="EMBL" id="JBFXLS010000054">
    <property type="protein sequence ID" value="KAL2823237.1"/>
    <property type="molecule type" value="Genomic_DNA"/>
</dbReference>
<dbReference type="PANTHER" id="PTHR47356">
    <property type="entry name" value="FAD-DEPENDENT MONOOXYGENASE ASQG-RELATED"/>
    <property type="match status" value="1"/>
</dbReference>